<dbReference type="OrthoDB" id="2560628at2759"/>
<dbReference type="EMBL" id="KL197736">
    <property type="protein sequence ID" value="KDQ53032.1"/>
    <property type="molecule type" value="Genomic_DNA"/>
</dbReference>
<evidence type="ECO:0000313" key="3">
    <source>
        <dbReference type="Proteomes" id="UP000027265"/>
    </source>
</evidence>
<dbReference type="InParanoid" id="A0A067PP05"/>
<sequence>MRGSGTQDDPLFLSLNQIFYSQDNCADRFRDRFEEERRIPGNTLQHDIDMFRRDYPDLHSRFIAVINRYGALRVIQVDERVRTGRETWEEESRWHSLDHRRLYVMNAVLPPQMMVPCIIPDYSRRLEQEVWNKYTTNNNGTYMPRRGHPGDKMGLRVEASAAIAFIILYLFFFSVLIYGYATKRLRVRSRWTVILTYITVHIAALATGLAFSIVGNSGTGILIAYFQLGAEGYLTLILCTYRFLISWQQHNFESHESWLERAYPEGTPCSQKFLDSFAIFGPRRRPMGVIHHFLACANTAFVTGCSMLAGGTHTVLKMHAATPTTKSLQIVGQSVFLAVNLFLLYCITSTIRQSKRERKTTVTHPTLHILLGAWFLLCIRGIYGVLGAVLPEFSYFSPTNYDADGLLDGFAVRDLLLETATEWAACLLLMSTYLTSRDDPGRLPTKQMDEEEKDDDLVKEVKVWVLPAFLNGA</sequence>
<dbReference type="AlphaFoldDB" id="A0A067PP05"/>
<feature type="transmembrane region" description="Helical" evidence="1">
    <location>
        <begin position="289"/>
        <end position="310"/>
    </location>
</feature>
<accession>A0A067PP05</accession>
<reference evidence="3" key="1">
    <citation type="journal article" date="2014" name="Proc. Natl. Acad. Sci. U.S.A.">
        <title>Extensive sampling of basidiomycete genomes demonstrates inadequacy of the white-rot/brown-rot paradigm for wood decay fungi.</title>
        <authorList>
            <person name="Riley R."/>
            <person name="Salamov A.A."/>
            <person name="Brown D.W."/>
            <person name="Nagy L.G."/>
            <person name="Floudas D."/>
            <person name="Held B.W."/>
            <person name="Levasseur A."/>
            <person name="Lombard V."/>
            <person name="Morin E."/>
            <person name="Otillar R."/>
            <person name="Lindquist E.A."/>
            <person name="Sun H."/>
            <person name="LaButti K.M."/>
            <person name="Schmutz J."/>
            <person name="Jabbour D."/>
            <person name="Luo H."/>
            <person name="Baker S.E."/>
            <person name="Pisabarro A.G."/>
            <person name="Walton J.D."/>
            <person name="Blanchette R.A."/>
            <person name="Henrissat B."/>
            <person name="Martin F."/>
            <person name="Cullen D."/>
            <person name="Hibbett D.S."/>
            <person name="Grigoriev I.V."/>
        </authorList>
    </citation>
    <scope>NUCLEOTIDE SEQUENCE [LARGE SCALE GENOMIC DNA]</scope>
    <source>
        <strain evidence="3">MUCL 33604</strain>
    </source>
</reference>
<evidence type="ECO:0000313" key="2">
    <source>
        <dbReference type="EMBL" id="KDQ53032.1"/>
    </source>
</evidence>
<gene>
    <name evidence="2" type="ORF">JAAARDRAFT_80893</name>
</gene>
<organism evidence="2 3">
    <name type="scientific">Jaapia argillacea MUCL 33604</name>
    <dbReference type="NCBI Taxonomy" id="933084"/>
    <lineage>
        <taxon>Eukaryota</taxon>
        <taxon>Fungi</taxon>
        <taxon>Dikarya</taxon>
        <taxon>Basidiomycota</taxon>
        <taxon>Agaricomycotina</taxon>
        <taxon>Agaricomycetes</taxon>
        <taxon>Agaricomycetidae</taxon>
        <taxon>Jaapiales</taxon>
        <taxon>Jaapiaceae</taxon>
        <taxon>Jaapia</taxon>
    </lineage>
</organism>
<feature type="transmembrane region" description="Helical" evidence="1">
    <location>
        <begin position="220"/>
        <end position="244"/>
    </location>
</feature>
<proteinExistence type="predicted"/>
<keyword evidence="1" id="KW-0812">Transmembrane</keyword>
<feature type="transmembrane region" description="Helical" evidence="1">
    <location>
        <begin position="193"/>
        <end position="214"/>
    </location>
</feature>
<feature type="transmembrane region" description="Helical" evidence="1">
    <location>
        <begin position="161"/>
        <end position="181"/>
    </location>
</feature>
<dbReference type="PANTHER" id="PTHR42109">
    <property type="entry name" value="UNPLACED GENOMIC SCAFFOLD UM_SCAF_CONTIG_1.265, WHOLE GENOME SHOTGUN SEQUENCE"/>
    <property type="match status" value="1"/>
</dbReference>
<keyword evidence="1" id="KW-0472">Membrane</keyword>
<feature type="transmembrane region" description="Helical" evidence="1">
    <location>
        <begin position="330"/>
        <end position="348"/>
    </location>
</feature>
<name>A0A067PP05_9AGAM</name>
<dbReference type="HOGENOM" id="CLU_577544_0_0_1"/>
<dbReference type="PANTHER" id="PTHR42109:SF2">
    <property type="entry name" value="INTEGRAL MEMBRANE PROTEIN"/>
    <property type="match status" value="1"/>
</dbReference>
<feature type="transmembrane region" description="Helical" evidence="1">
    <location>
        <begin position="369"/>
        <end position="390"/>
    </location>
</feature>
<keyword evidence="3" id="KW-1185">Reference proteome</keyword>
<evidence type="ECO:0000256" key="1">
    <source>
        <dbReference type="SAM" id="Phobius"/>
    </source>
</evidence>
<protein>
    <submittedName>
        <fullName evidence="2">Uncharacterized protein</fullName>
    </submittedName>
</protein>
<dbReference type="Proteomes" id="UP000027265">
    <property type="component" value="Unassembled WGS sequence"/>
</dbReference>
<keyword evidence="1" id="KW-1133">Transmembrane helix</keyword>